<evidence type="ECO:0000313" key="3">
    <source>
        <dbReference type="EMBL" id="TDX23260.1"/>
    </source>
</evidence>
<comment type="similarity">
    <text evidence="1 2">Belongs to the fructosamine kinase family.</text>
</comment>
<keyword evidence="2 3" id="KW-0418">Kinase</keyword>
<proteinExistence type="inferred from homology"/>
<dbReference type="EMBL" id="SOEB01000027">
    <property type="protein sequence ID" value="TDX23260.1"/>
    <property type="molecule type" value="Genomic_DNA"/>
</dbReference>
<keyword evidence="2" id="KW-0808">Transferase</keyword>
<dbReference type="Proteomes" id="UP000295484">
    <property type="component" value="Unassembled WGS sequence"/>
</dbReference>
<accession>A0A4R8FBY0</accession>
<gene>
    <name evidence="3" type="ORF">EV657_12716</name>
</gene>
<dbReference type="GO" id="GO:0016301">
    <property type="term" value="F:kinase activity"/>
    <property type="evidence" value="ECO:0007669"/>
    <property type="project" value="UniProtKB-UniRule"/>
</dbReference>
<comment type="caution">
    <text evidence="3">The sequence shown here is derived from an EMBL/GenBank/DDBJ whole genome shotgun (WGS) entry which is preliminary data.</text>
</comment>
<dbReference type="InterPro" id="IPR016477">
    <property type="entry name" value="Fructo-/Ketosamine-3-kinase"/>
</dbReference>
<dbReference type="InterPro" id="IPR011009">
    <property type="entry name" value="Kinase-like_dom_sf"/>
</dbReference>
<evidence type="ECO:0000313" key="4">
    <source>
        <dbReference type="Proteomes" id="UP000295484"/>
    </source>
</evidence>
<dbReference type="PANTHER" id="PTHR12149">
    <property type="entry name" value="FRUCTOSAMINE 3 KINASE-RELATED PROTEIN"/>
    <property type="match status" value="1"/>
</dbReference>
<dbReference type="PANTHER" id="PTHR12149:SF8">
    <property type="entry name" value="PROTEIN-RIBULOSAMINE 3-KINASE"/>
    <property type="match status" value="1"/>
</dbReference>
<dbReference type="Gene3D" id="3.30.200.20">
    <property type="entry name" value="Phosphorylase Kinase, domain 1"/>
    <property type="match status" value="1"/>
</dbReference>
<dbReference type="SUPFAM" id="SSF56112">
    <property type="entry name" value="Protein kinase-like (PK-like)"/>
    <property type="match status" value="1"/>
</dbReference>
<dbReference type="Gene3D" id="1.10.510.10">
    <property type="entry name" value="Transferase(Phosphotransferase) domain 1"/>
    <property type="match status" value="1"/>
</dbReference>
<protein>
    <submittedName>
        <fullName evidence="3">Fructosamine-3-kinase</fullName>
    </submittedName>
</protein>
<dbReference type="Gene3D" id="1.20.1270.240">
    <property type="match status" value="1"/>
</dbReference>
<sequence>MADRAALEALLGAPVARVTPLQGGDLSEVVRVALSDGRQVVAKTGLRVATEARMLRAIAAAGAPAPQVIAVTEGLLILEYLAETRAMPDGWAALGDGLARLHATAGAAYGWPEDYAFGPAAIPNGASGDWPGFWAERRLLAWPEALPADIARRVEALALRLGDLIPRRPAASLLHGDLWSGNVLFTADGAALIDPACYHGDAEVDLAMLELFGTPDPAFRARYGAPAPGWPMRRAAYQLWPALVHLRLFGGGYRSLVDRCLTALGT</sequence>
<evidence type="ECO:0000256" key="1">
    <source>
        <dbReference type="ARBA" id="ARBA00009460"/>
    </source>
</evidence>
<dbReference type="Pfam" id="PF03881">
    <property type="entry name" value="Fructosamin_kin"/>
    <property type="match status" value="1"/>
</dbReference>
<organism evidence="3 4">
    <name type="scientific">Rhodovulum visakhapatnamense</name>
    <dbReference type="NCBI Taxonomy" id="364297"/>
    <lineage>
        <taxon>Bacteria</taxon>
        <taxon>Pseudomonadati</taxon>
        <taxon>Pseudomonadota</taxon>
        <taxon>Alphaproteobacteria</taxon>
        <taxon>Rhodobacterales</taxon>
        <taxon>Paracoccaceae</taxon>
        <taxon>Rhodovulum</taxon>
    </lineage>
</organism>
<reference evidence="3 4" key="1">
    <citation type="submission" date="2019-03" db="EMBL/GenBank/DDBJ databases">
        <title>Genomic Encyclopedia of Type Strains, Phase IV (KMG-IV): sequencing the most valuable type-strain genomes for metagenomic binning, comparative biology and taxonomic classification.</title>
        <authorList>
            <person name="Goeker M."/>
        </authorList>
    </citation>
    <scope>NUCLEOTIDE SEQUENCE [LARGE SCALE GENOMIC DNA]</scope>
    <source>
        <strain evidence="3 4">JA181</strain>
    </source>
</reference>
<dbReference type="RefSeq" id="WP_134079247.1">
    <property type="nucleotide sequence ID" value="NZ_SOEB01000027.1"/>
</dbReference>
<name>A0A4R8FBY0_9RHOB</name>
<dbReference type="AlphaFoldDB" id="A0A4R8FBY0"/>
<dbReference type="PIRSF" id="PIRSF006221">
    <property type="entry name" value="Ketosamine-3-kinase"/>
    <property type="match status" value="1"/>
</dbReference>
<evidence type="ECO:0000256" key="2">
    <source>
        <dbReference type="PIRNR" id="PIRNR006221"/>
    </source>
</evidence>